<name>G8LVR8_ACECE</name>
<keyword evidence="2" id="KW-1185">Reference proteome</keyword>
<protein>
    <submittedName>
        <fullName evidence="1">Uncharacterized protein</fullName>
    </submittedName>
</protein>
<dbReference type="KEGG" id="ccl:Clocl_3182"/>
<gene>
    <name evidence="1" type="ordered locus">Clocl_3182</name>
</gene>
<organism evidence="1 2">
    <name type="scientific">Acetivibrio clariflavus (strain DSM 19732 / NBRC 101661 / EBR45)</name>
    <name type="common">Clostridium clariflavum</name>
    <dbReference type="NCBI Taxonomy" id="720554"/>
    <lineage>
        <taxon>Bacteria</taxon>
        <taxon>Bacillati</taxon>
        <taxon>Bacillota</taxon>
        <taxon>Clostridia</taxon>
        <taxon>Eubacteriales</taxon>
        <taxon>Oscillospiraceae</taxon>
        <taxon>Acetivibrio</taxon>
    </lineage>
</organism>
<dbReference type="EMBL" id="CP003065">
    <property type="protein sequence ID" value="AEV69704.1"/>
    <property type="molecule type" value="Genomic_DNA"/>
</dbReference>
<dbReference type="AlphaFoldDB" id="G8LVR8"/>
<dbReference type="Proteomes" id="UP000005435">
    <property type="component" value="Chromosome"/>
</dbReference>
<reference evidence="1 2" key="2">
    <citation type="journal article" date="2012" name="Stand. Genomic Sci.">
        <title>Complete Genome Sequence of Clostridium clariflavum DSM 19732.</title>
        <authorList>
            <person name="Izquierdo J.A."/>
            <person name="Goodwin L."/>
            <person name="Davenport K.W."/>
            <person name="Teshima H."/>
            <person name="Bruce D."/>
            <person name="Detter C."/>
            <person name="Tapia R."/>
            <person name="Han S."/>
            <person name="Land M."/>
            <person name="Hauser L."/>
            <person name="Jeffries C.D."/>
            <person name="Han J."/>
            <person name="Pitluck S."/>
            <person name="Nolan M."/>
            <person name="Chen A."/>
            <person name="Huntemann M."/>
            <person name="Mavromatis K."/>
            <person name="Mikhailova N."/>
            <person name="Liolios K."/>
            <person name="Woyke T."/>
            <person name="Lynd L.R."/>
        </authorList>
    </citation>
    <scope>NUCLEOTIDE SEQUENCE [LARGE SCALE GENOMIC DNA]</scope>
    <source>
        <strain evidence="2">DSM 19732 / NBRC 101661 / EBR45</strain>
    </source>
</reference>
<proteinExistence type="predicted"/>
<evidence type="ECO:0000313" key="1">
    <source>
        <dbReference type="EMBL" id="AEV69704.1"/>
    </source>
</evidence>
<sequence length="45" mass="5348">MAERITDNENFSYERTFQDLKSKVACFKKISRIISMMKSRKDTSL</sequence>
<accession>G8LVR8</accession>
<reference evidence="2" key="1">
    <citation type="submission" date="2011-12" db="EMBL/GenBank/DDBJ databases">
        <title>Complete sequence of Clostridium clariflavum DSM 19732.</title>
        <authorList>
            <consortium name="US DOE Joint Genome Institute"/>
            <person name="Lucas S."/>
            <person name="Han J."/>
            <person name="Lapidus A."/>
            <person name="Cheng J.-F."/>
            <person name="Goodwin L."/>
            <person name="Pitluck S."/>
            <person name="Peters L."/>
            <person name="Teshima H."/>
            <person name="Detter J.C."/>
            <person name="Han C."/>
            <person name="Tapia R."/>
            <person name="Land M."/>
            <person name="Hauser L."/>
            <person name="Kyrpides N."/>
            <person name="Ivanova N."/>
            <person name="Pagani I."/>
            <person name="Kitzmiller T."/>
            <person name="Lynd L."/>
            <person name="Izquierdo J."/>
            <person name="Woyke T."/>
        </authorList>
    </citation>
    <scope>NUCLEOTIDE SEQUENCE [LARGE SCALE GENOMIC DNA]</scope>
    <source>
        <strain evidence="2">DSM 19732 / NBRC 101661 / EBR45</strain>
    </source>
</reference>
<dbReference type="HOGENOM" id="CLU_3198043_0_0_9"/>
<evidence type="ECO:0000313" key="2">
    <source>
        <dbReference type="Proteomes" id="UP000005435"/>
    </source>
</evidence>